<reference evidence="2" key="2">
    <citation type="submission" date="2016-02" db="EMBL/GenBank/DDBJ databases">
        <title>Draft genome sequence of five rapidly growing Mycobacterium species.</title>
        <authorList>
            <person name="Katahira K."/>
            <person name="Gotou Y."/>
            <person name="Iida K."/>
            <person name="Ogura Y."/>
            <person name="Hayashi T."/>
        </authorList>
    </citation>
    <scope>NUCLEOTIDE SEQUENCE [LARGE SCALE GENOMIC DNA]</scope>
    <source>
        <strain evidence="2">JCM15298</strain>
    </source>
</reference>
<organism evidence="1 2">
    <name type="scientific">Mycolicibacterium canariasense</name>
    <name type="common">Mycobacterium canariasense</name>
    <dbReference type="NCBI Taxonomy" id="228230"/>
    <lineage>
        <taxon>Bacteria</taxon>
        <taxon>Bacillati</taxon>
        <taxon>Actinomycetota</taxon>
        <taxon>Actinomycetes</taxon>
        <taxon>Mycobacteriales</taxon>
        <taxon>Mycobacteriaceae</taxon>
        <taxon>Mycolicibacterium</taxon>
    </lineage>
</organism>
<dbReference type="Proteomes" id="UP000069443">
    <property type="component" value="Unassembled WGS sequence"/>
</dbReference>
<comment type="caution">
    <text evidence="1">The sequence shown here is derived from an EMBL/GenBank/DDBJ whole genome shotgun (WGS) entry which is preliminary data.</text>
</comment>
<dbReference type="EMBL" id="BCSY01000076">
    <property type="protein sequence ID" value="GAS97617.1"/>
    <property type="molecule type" value="Genomic_DNA"/>
</dbReference>
<dbReference type="InterPro" id="IPR004378">
    <property type="entry name" value="F420H2_quin_Rdtase"/>
</dbReference>
<dbReference type="InterPro" id="IPR012349">
    <property type="entry name" value="Split_barrel_FMN-bd"/>
</dbReference>
<evidence type="ECO:0000313" key="2">
    <source>
        <dbReference type="Proteomes" id="UP000069443"/>
    </source>
</evidence>
<reference evidence="2" key="1">
    <citation type="journal article" date="2016" name="Genome Announc.">
        <title>Draft Genome Sequences of Five Rapidly Growing Mycobacterium Species, M. thermoresistibile, M. fortuitum subsp. acetamidolyticum, M. canariasense, M. brisbanense, and M. novocastrense.</title>
        <authorList>
            <person name="Katahira K."/>
            <person name="Ogura Y."/>
            <person name="Gotoh Y."/>
            <person name="Hayashi T."/>
        </authorList>
    </citation>
    <scope>NUCLEOTIDE SEQUENCE [LARGE SCALE GENOMIC DNA]</scope>
    <source>
        <strain evidence="2">JCM15298</strain>
    </source>
</reference>
<name>A0A100WG23_MYCCR</name>
<accession>A0A100WG23</accession>
<proteinExistence type="predicted"/>
<dbReference type="Gene3D" id="2.30.110.10">
    <property type="entry name" value="Electron Transport, Fmn-binding Protein, Chain A"/>
    <property type="match status" value="1"/>
</dbReference>
<dbReference type="OrthoDB" id="3169239at2"/>
<evidence type="ECO:0000313" key="1">
    <source>
        <dbReference type="EMBL" id="GAS97617.1"/>
    </source>
</evidence>
<dbReference type="AlphaFoldDB" id="A0A100WG23"/>
<dbReference type="Pfam" id="PF04075">
    <property type="entry name" value="F420H2_quin_red"/>
    <property type="match status" value="1"/>
</dbReference>
<gene>
    <name evidence="1" type="ORF">RMCC_4583</name>
</gene>
<sequence length="137" mass="15335">MSDGLRKFKFERQLGRLVMNPVVATLDKLGVRSHLIVELETTGAKTGLLRRVPLAGRADENGVWVISQHGRRAGWAHNIAAHPEVRVRVNDQWRTGTATFEPEDDVRSRARTFGGTATALTMRAMESDPISVRITYR</sequence>
<dbReference type="GO" id="GO:0016491">
    <property type="term" value="F:oxidoreductase activity"/>
    <property type="evidence" value="ECO:0007669"/>
    <property type="project" value="InterPro"/>
</dbReference>
<protein>
    <submittedName>
        <fullName evidence="1">Deazaflavin-dependent nitroreductase family protein</fullName>
    </submittedName>
</protein>
<dbReference type="STRING" id="228230.RMCC_4583"/>
<dbReference type="NCBIfam" id="TIGR00026">
    <property type="entry name" value="hi_GC_TIGR00026"/>
    <property type="match status" value="1"/>
</dbReference>
<keyword evidence="2" id="KW-1185">Reference proteome</keyword>
<dbReference type="RefSeq" id="WP_062658490.1">
    <property type="nucleotide sequence ID" value="NZ_BCSY01000076.1"/>
</dbReference>